<sequence>MTKFARLGLDRKLLLYTPVKGLWVKAVTRDILLLLLLLPLLLPSARRIWEGRGWRGGGLTPPCWTEVGSCELGQIVEVFLFQ</sequence>
<reference evidence="1 2" key="1">
    <citation type="journal article" date="2010" name="Nature">
        <title>Perigord black truffle genome uncovers evolutionary origins and mechanisms of symbiosis.</title>
        <authorList>
            <person name="Martin F."/>
            <person name="Kohler A."/>
            <person name="Murat C."/>
            <person name="Balestrini R."/>
            <person name="Coutinho P.M."/>
            <person name="Jaillon O."/>
            <person name="Montanini B."/>
            <person name="Morin E."/>
            <person name="Noel B."/>
            <person name="Percudani R."/>
            <person name="Porcel B."/>
            <person name="Rubini A."/>
            <person name="Amicucci A."/>
            <person name="Amselem J."/>
            <person name="Anthouard V."/>
            <person name="Arcioni S."/>
            <person name="Artiguenave F."/>
            <person name="Aury J.M."/>
            <person name="Ballario P."/>
            <person name="Bolchi A."/>
            <person name="Brenna A."/>
            <person name="Brun A."/>
            <person name="Buee M."/>
            <person name="Cantarel B."/>
            <person name="Chevalier G."/>
            <person name="Couloux A."/>
            <person name="Da Silva C."/>
            <person name="Denoeud F."/>
            <person name="Duplessis S."/>
            <person name="Ghignone S."/>
            <person name="Hilselberger B."/>
            <person name="Iotti M."/>
            <person name="Marcais B."/>
            <person name="Mello A."/>
            <person name="Miranda M."/>
            <person name="Pacioni G."/>
            <person name="Quesneville H."/>
            <person name="Riccioni C."/>
            <person name="Ruotolo R."/>
            <person name="Splivallo R."/>
            <person name="Stocchi V."/>
            <person name="Tisserant E."/>
            <person name="Viscomi A.R."/>
            <person name="Zambonelli A."/>
            <person name="Zampieri E."/>
            <person name="Henrissat B."/>
            <person name="Lebrun M.H."/>
            <person name="Paolocci F."/>
            <person name="Bonfante P."/>
            <person name="Ottonello S."/>
            <person name="Wincker P."/>
        </authorList>
    </citation>
    <scope>NUCLEOTIDE SEQUENCE [LARGE SCALE GENOMIC DNA]</scope>
    <source>
        <strain evidence="1 2">Mel28</strain>
    </source>
</reference>
<gene>
    <name evidence="1" type="ORF">GSTUM_00002778001</name>
</gene>
<dbReference type="Proteomes" id="UP000006911">
    <property type="component" value="Unassembled WGS sequence"/>
</dbReference>
<proteinExistence type="predicted"/>
<dbReference type="InParanoid" id="D5G811"/>
<keyword evidence="2" id="KW-1185">Reference proteome</keyword>
<name>D5G811_TUBMM</name>
<protein>
    <submittedName>
        <fullName evidence="1">(Perigord truffle) hypothetical protein</fullName>
    </submittedName>
</protein>
<organism evidence="1 2">
    <name type="scientific">Tuber melanosporum (strain Mel28)</name>
    <name type="common">Perigord black truffle</name>
    <dbReference type="NCBI Taxonomy" id="656061"/>
    <lineage>
        <taxon>Eukaryota</taxon>
        <taxon>Fungi</taxon>
        <taxon>Dikarya</taxon>
        <taxon>Ascomycota</taxon>
        <taxon>Pezizomycotina</taxon>
        <taxon>Pezizomycetes</taxon>
        <taxon>Pezizales</taxon>
        <taxon>Tuberaceae</taxon>
        <taxon>Tuber</taxon>
    </lineage>
</organism>
<accession>D5G811</accession>
<evidence type="ECO:0000313" key="1">
    <source>
        <dbReference type="EMBL" id="CAZ80654.1"/>
    </source>
</evidence>
<dbReference type="EMBL" id="FN430037">
    <property type="protein sequence ID" value="CAZ80654.1"/>
    <property type="molecule type" value="Genomic_DNA"/>
</dbReference>
<dbReference type="GeneID" id="9184127"/>
<evidence type="ECO:0000313" key="2">
    <source>
        <dbReference type="Proteomes" id="UP000006911"/>
    </source>
</evidence>
<dbReference type="HOGENOM" id="CLU_2559957_0_0_1"/>
<dbReference type="AlphaFoldDB" id="D5G811"/>
<dbReference type="RefSeq" id="XP_002836463.1">
    <property type="nucleotide sequence ID" value="XM_002836417.1"/>
</dbReference>
<dbReference type="KEGG" id="tml:GSTUM_00002778001"/>